<dbReference type="EMBL" id="JACHZG010000006">
    <property type="protein sequence ID" value="MBB3328897.1"/>
    <property type="molecule type" value="Genomic_DNA"/>
</dbReference>
<proteinExistence type="inferred from homology"/>
<dbReference type="PANTHER" id="PTHR10264">
    <property type="entry name" value="BAND 7 PROTEIN-RELATED"/>
    <property type="match status" value="1"/>
</dbReference>
<evidence type="ECO:0000259" key="2">
    <source>
        <dbReference type="Pfam" id="PF01145"/>
    </source>
</evidence>
<name>A0A7W5P8V4_9ACTN</name>
<evidence type="ECO:0000313" key="3">
    <source>
        <dbReference type="EMBL" id="MBB3328897.1"/>
    </source>
</evidence>
<keyword evidence="3" id="KW-0378">Hydrolase</keyword>
<dbReference type="SUPFAM" id="SSF117892">
    <property type="entry name" value="Band 7/SPFH domain"/>
    <property type="match status" value="1"/>
</dbReference>
<comment type="similarity">
    <text evidence="1">Belongs to the band 7/mec-2 family.</text>
</comment>
<dbReference type="GO" id="GO:0008233">
    <property type="term" value="F:peptidase activity"/>
    <property type="evidence" value="ECO:0007669"/>
    <property type="project" value="UniProtKB-KW"/>
</dbReference>
<protein>
    <submittedName>
        <fullName evidence="3">Regulator of protease activity HflC (Stomatin/prohibitin superfamily)</fullName>
    </submittedName>
</protein>
<feature type="domain" description="Band 7" evidence="2">
    <location>
        <begin position="9"/>
        <end position="104"/>
    </location>
</feature>
<evidence type="ECO:0000313" key="4">
    <source>
        <dbReference type="Proteomes" id="UP000565572"/>
    </source>
</evidence>
<dbReference type="PANTHER" id="PTHR10264:SF83">
    <property type="entry name" value="BLL5629 PROTEIN"/>
    <property type="match status" value="1"/>
</dbReference>
<gene>
    <name evidence="3" type="ORF">FHX39_003894</name>
</gene>
<evidence type="ECO:0000256" key="1">
    <source>
        <dbReference type="ARBA" id="ARBA00008164"/>
    </source>
</evidence>
<dbReference type="Proteomes" id="UP000565572">
    <property type="component" value="Unassembled WGS sequence"/>
</dbReference>
<dbReference type="Gene3D" id="3.30.479.30">
    <property type="entry name" value="Band 7 domain"/>
    <property type="match status" value="1"/>
</dbReference>
<dbReference type="InterPro" id="IPR001107">
    <property type="entry name" value="Band_7"/>
</dbReference>
<comment type="caution">
    <text evidence="3">The sequence shown here is derived from an EMBL/GenBank/DDBJ whole genome shotgun (WGS) entry which is preliminary data.</text>
</comment>
<sequence>MALLTRAITVEARTCAVVYRHGVRTGVLAAGRHRRPAGSTVVPVDLRERLLAVAPQDVPTADGASVRVTAAVRWSVTDPVAFVEVADDPEAVVYLATQVALREAL</sequence>
<keyword evidence="3" id="KW-0645">Protease</keyword>
<dbReference type="InterPro" id="IPR043202">
    <property type="entry name" value="Band-7_stomatin-like"/>
</dbReference>
<feature type="non-terminal residue" evidence="3">
    <location>
        <position position="105"/>
    </location>
</feature>
<dbReference type="GO" id="GO:0006508">
    <property type="term" value="P:proteolysis"/>
    <property type="evidence" value="ECO:0007669"/>
    <property type="project" value="UniProtKB-KW"/>
</dbReference>
<organism evidence="3 4">
    <name type="scientific">Microlunatus antarcticus</name>
    <dbReference type="NCBI Taxonomy" id="53388"/>
    <lineage>
        <taxon>Bacteria</taxon>
        <taxon>Bacillati</taxon>
        <taxon>Actinomycetota</taxon>
        <taxon>Actinomycetes</taxon>
        <taxon>Propionibacteriales</taxon>
        <taxon>Propionibacteriaceae</taxon>
        <taxon>Microlunatus</taxon>
    </lineage>
</organism>
<accession>A0A7W5P8V4</accession>
<keyword evidence="4" id="KW-1185">Reference proteome</keyword>
<dbReference type="InterPro" id="IPR036013">
    <property type="entry name" value="Band_7/SPFH_dom_sf"/>
</dbReference>
<dbReference type="GO" id="GO:0005886">
    <property type="term" value="C:plasma membrane"/>
    <property type="evidence" value="ECO:0007669"/>
    <property type="project" value="InterPro"/>
</dbReference>
<dbReference type="Pfam" id="PF01145">
    <property type="entry name" value="Band_7"/>
    <property type="match status" value="1"/>
</dbReference>
<dbReference type="AlphaFoldDB" id="A0A7W5P8V4"/>
<reference evidence="3 4" key="1">
    <citation type="submission" date="2020-08" db="EMBL/GenBank/DDBJ databases">
        <title>Sequencing the genomes of 1000 actinobacteria strains.</title>
        <authorList>
            <person name="Klenk H.-P."/>
        </authorList>
    </citation>
    <scope>NUCLEOTIDE SEQUENCE [LARGE SCALE GENOMIC DNA]</scope>
    <source>
        <strain evidence="3 4">DSM 11053</strain>
    </source>
</reference>
<dbReference type="RefSeq" id="WP_269778804.1">
    <property type="nucleotide sequence ID" value="NZ_JACHZG010000006.1"/>
</dbReference>